<organism evidence="2 3">
    <name type="scientific">Sphenostylis stenocarpa</name>
    <dbReference type="NCBI Taxonomy" id="92480"/>
    <lineage>
        <taxon>Eukaryota</taxon>
        <taxon>Viridiplantae</taxon>
        <taxon>Streptophyta</taxon>
        <taxon>Embryophyta</taxon>
        <taxon>Tracheophyta</taxon>
        <taxon>Spermatophyta</taxon>
        <taxon>Magnoliopsida</taxon>
        <taxon>eudicotyledons</taxon>
        <taxon>Gunneridae</taxon>
        <taxon>Pentapetalae</taxon>
        <taxon>rosids</taxon>
        <taxon>fabids</taxon>
        <taxon>Fabales</taxon>
        <taxon>Fabaceae</taxon>
        <taxon>Papilionoideae</taxon>
        <taxon>50 kb inversion clade</taxon>
        <taxon>NPAAA clade</taxon>
        <taxon>indigoferoid/millettioid clade</taxon>
        <taxon>Phaseoleae</taxon>
        <taxon>Sphenostylis</taxon>
    </lineage>
</organism>
<proteinExistence type="predicted"/>
<feature type="chain" id="PRO_5041668290" evidence="1">
    <location>
        <begin position="25"/>
        <end position="87"/>
    </location>
</feature>
<name>A0AA86VQF7_9FABA</name>
<dbReference type="AlphaFoldDB" id="A0AA86VQF7"/>
<evidence type="ECO:0000313" key="3">
    <source>
        <dbReference type="Proteomes" id="UP001189624"/>
    </source>
</evidence>
<keyword evidence="1" id="KW-0732">Signal</keyword>
<evidence type="ECO:0000256" key="1">
    <source>
        <dbReference type="SAM" id="SignalP"/>
    </source>
</evidence>
<dbReference type="EMBL" id="OY731402">
    <property type="protein sequence ID" value="CAJ1956567.1"/>
    <property type="molecule type" value="Genomic_DNA"/>
</dbReference>
<keyword evidence="3" id="KW-1185">Reference proteome</keyword>
<protein>
    <submittedName>
        <fullName evidence="2">Uncharacterized protein</fullName>
    </submittedName>
</protein>
<gene>
    <name evidence="2" type="ORF">AYBTSS11_LOCUS16728</name>
</gene>
<feature type="signal peptide" evidence="1">
    <location>
        <begin position="1"/>
        <end position="24"/>
    </location>
</feature>
<dbReference type="Gramene" id="rna-AYBTSS11_LOCUS16728">
    <property type="protein sequence ID" value="CAJ1956567.1"/>
    <property type="gene ID" value="gene-AYBTSS11_LOCUS16728"/>
</dbReference>
<accession>A0AA86VQF7</accession>
<reference evidence="2" key="1">
    <citation type="submission" date="2023-10" db="EMBL/GenBank/DDBJ databases">
        <authorList>
            <person name="Domelevo Entfellner J.-B."/>
        </authorList>
    </citation>
    <scope>NUCLEOTIDE SEQUENCE</scope>
</reference>
<sequence>MTYYYMHDSKRLLCLLMFVFAVAAIMETSLTEGRGVYRLNDIGRSRRLVDIGGNMKRLGALAAFLPKGLVPPSGPISQEASVEATFF</sequence>
<dbReference type="Proteomes" id="UP001189624">
    <property type="component" value="Chromosome 5"/>
</dbReference>
<evidence type="ECO:0000313" key="2">
    <source>
        <dbReference type="EMBL" id="CAJ1956567.1"/>
    </source>
</evidence>